<dbReference type="InterPro" id="IPR036390">
    <property type="entry name" value="WH_DNA-bd_sf"/>
</dbReference>
<reference evidence="6 7" key="1">
    <citation type="submission" date="2020-10" db="EMBL/GenBank/DDBJ databases">
        <title>Sequencing the genomes of 1000 actinobacteria strains.</title>
        <authorList>
            <person name="Klenk H.-P."/>
        </authorList>
    </citation>
    <scope>NUCLEOTIDE SEQUENCE [LARGE SCALE GENOMIC DNA]</scope>
    <source>
        <strain evidence="6 7">DSM 7307</strain>
    </source>
</reference>
<dbReference type="PANTHER" id="PTHR30126:SF39">
    <property type="entry name" value="HTH-TYPE TRANSCRIPTIONAL REGULATOR CYSL"/>
    <property type="match status" value="1"/>
</dbReference>
<dbReference type="InterPro" id="IPR005119">
    <property type="entry name" value="LysR_subst-bd"/>
</dbReference>
<evidence type="ECO:0000256" key="4">
    <source>
        <dbReference type="ARBA" id="ARBA00023163"/>
    </source>
</evidence>
<evidence type="ECO:0000256" key="1">
    <source>
        <dbReference type="ARBA" id="ARBA00009437"/>
    </source>
</evidence>
<dbReference type="InterPro" id="IPR000847">
    <property type="entry name" value="LysR_HTH_N"/>
</dbReference>
<gene>
    <name evidence="6" type="ORF">H4W29_002634</name>
</gene>
<evidence type="ECO:0000256" key="2">
    <source>
        <dbReference type="ARBA" id="ARBA00023015"/>
    </source>
</evidence>
<dbReference type="Gene3D" id="1.10.10.10">
    <property type="entry name" value="Winged helix-like DNA-binding domain superfamily/Winged helix DNA-binding domain"/>
    <property type="match status" value="1"/>
</dbReference>
<organism evidence="6 7">
    <name type="scientific">Rhizobium viscosum</name>
    <name type="common">Arthrobacter viscosus</name>
    <dbReference type="NCBI Taxonomy" id="1673"/>
    <lineage>
        <taxon>Bacteria</taxon>
        <taxon>Pseudomonadati</taxon>
        <taxon>Pseudomonadota</taxon>
        <taxon>Alphaproteobacteria</taxon>
        <taxon>Hyphomicrobiales</taxon>
        <taxon>Rhizobiaceae</taxon>
        <taxon>Rhizobium/Agrobacterium group</taxon>
        <taxon>Rhizobium</taxon>
    </lineage>
</organism>
<comment type="caution">
    <text evidence="6">The sequence shown here is derived from an EMBL/GenBank/DDBJ whole genome shotgun (WGS) entry which is preliminary data.</text>
</comment>
<dbReference type="Pfam" id="PF00126">
    <property type="entry name" value="HTH_1"/>
    <property type="match status" value="1"/>
</dbReference>
<protein>
    <submittedName>
        <fullName evidence="6">DNA-binding transcriptional LysR family regulator</fullName>
    </submittedName>
</protein>
<dbReference type="PANTHER" id="PTHR30126">
    <property type="entry name" value="HTH-TYPE TRANSCRIPTIONAL REGULATOR"/>
    <property type="match status" value="1"/>
</dbReference>
<comment type="similarity">
    <text evidence="1">Belongs to the LysR transcriptional regulatory family.</text>
</comment>
<dbReference type="SUPFAM" id="SSF46785">
    <property type="entry name" value="Winged helix' DNA-binding domain"/>
    <property type="match status" value="1"/>
</dbReference>
<dbReference type="PROSITE" id="PS50931">
    <property type="entry name" value="HTH_LYSR"/>
    <property type="match status" value="1"/>
</dbReference>
<accession>A0ABR9IQJ2</accession>
<keyword evidence="2" id="KW-0805">Transcription regulation</keyword>
<keyword evidence="4" id="KW-0804">Transcription</keyword>
<dbReference type="Proteomes" id="UP000620262">
    <property type="component" value="Unassembled WGS sequence"/>
</dbReference>
<name>A0ABR9IQJ2_RHIVS</name>
<dbReference type="InterPro" id="IPR036388">
    <property type="entry name" value="WH-like_DNA-bd_sf"/>
</dbReference>
<dbReference type="SUPFAM" id="SSF53850">
    <property type="entry name" value="Periplasmic binding protein-like II"/>
    <property type="match status" value="1"/>
</dbReference>
<dbReference type="GO" id="GO:0003677">
    <property type="term" value="F:DNA binding"/>
    <property type="evidence" value="ECO:0007669"/>
    <property type="project" value="UniProtKB-KW"/>
</dbReference>
<proteinExistence type="inferred from homology"/>
<dbReference type="CDD" id="cd08420">
    <property type="entry name" value="PBP2_CysL_like"/>
    <property type="match status" value="1"/>
</dbReference>
<evidence type="ECO:0000313" key="6">
    <source>
        <dbReference type="EMBL" id="MBE1505453.1"/>
    </source>
</evidence>
<dbReference type="EMBL" id="JADBEC010000001">
    <property type="protein sequence ID" value="MBE1505453.1"/>
    <property type="molecule type" value="Genomic_DNA"/>
</dbReference>
<evidence type="ECO:0000256" key="3">
    <source>
        <dbReference type="ARBA" id="ARBA00023125"/>
    </source>
</evidence>
<dbReference type="Pfam" id="PF03466">
    <property type="entry name" value="LysR_substrate"/>
    <property type="match status" value="1"/>
</dbReference>
<feature type="domain" description="HTH lysR-type" evidence="5">
    <location>
        <begin position="1"/>
        <end position="58"/>
    </location>
</feature>
<evidence type="ECO:0000259" key="5">
    <source>
        <dbReference type="PROSITE" id="PS50931"/>
    </source>
</evidence>
<dbReference type="Gene3D" id="3.40.190.290">
    <property type="match status" value="1"/>
</dbReference>
<dbReference type="RefSeq" id="WP_192729305.1">
    <property type="nucleotide sequence ID" value="NZ_BAAAVL010000006.1"/>
</dbReference>
<keyword evidence="7" id="KW-1185">Reference proteome</keyword>
<dbReference type="PRINTS" id="PR00039">
    <property type="entry name" value="HTHLYSR"/>
</dbReference>
<evidence type="ECO:0000313" key="7">
    <source>
        <dbReference type="Proteomes" id="UP000620262"/>
    </source>
</evidence>
<keyword evidence="3 6" id="KW-0238">DNA-binding</keyword>
<sequence length="292" mass="31750">MTLEQLRIFVEVAARQHITKAAAHLNMTQSAVSAAITALETRHGVTLFDRVGRSIVLNRTGQLFLKEAQAVLASAKAAEAALMDLSGLMHGELTIMASQTIGGYWLSPRLATFRRNYPGIELEIRIGNTAEVSDAVASGEVEVGLIEWPSDRRGVSARQVALDEMIVVVASNHPWADGKSRGPSDFPQTQWVLREQGSGTRLAFESLLRRAGLDIDALDVAMVLPENEPLVGVVEAGIGATLMSRSVVSMKLRNGLLTEVNVPPLPRPFFLLRHEERYRSKAADAFDAMISA</sequence>